<feature type="transmembrane region" description="Helical" evidence="14">
    <location>
        <begin position="40"/>
        <end position="58"/>
    </location>
</feature>
<evidence type="ECO:0000259" key="15">
    <source>
        <dbReference type="PROSITE" id="PS50893"/>
    </source>
</evidence>
<dbReference type="GO" id="GO:0140359">
    <property type="term" value="F:ABC-type transporter activity"/>
    <property type="evidence" value="ECO:0007669"/>
    <property type="project" value="InterPro"/>
</dbReference>
<keyword evidence="8" id="KW-0067">ATP-binding</keyword>
<keyword evidence="5" id="KW-0597">Phosphoprotein</keyword>
<keyword evidence="9 14" id="KW-1133">Transmembrane helix</keyword>
<feature type="compositionally biased region" description="Acidic residues" evidence="13">
    <location>
        <begin position="1694"/>
        <end position="1735"/>
    </location>
</feature>
<feature type="transmembrane region" description="Helical" evidence="14">
    <location>
        <begin position="497"/>
        <end position="523"/>
    </location>
</feature>
<dbReference type="PROSITE" id="PS50893">
    <property type="entry name" value="ABC_TRANSPORTER_2"/>
    <property type="match status" value="2"/>
</dbReference>
<feature type="compositionally biased region" description="Basic residues" evidence="13">
    <location>
        <begin position="1615"/>
        <end position="1627"/>
    </location>
</feature>
<dbReference type="SUPFAM" id="SSF90123">
    <property type="entry name" value="ABC transporter transmembrane region"/>
    <property type="match status" value="2"/>
</dbReference>
<dbReference type="GO" id="GO:0005637">
    <property type="term" value="C:nuclear inner membrane"/>
    <property type="evidence" value="ECO:0007669"/>
    <property type="project" value="UniProtKB-SubCell"/>
</dbReference>
<dbReference type="PROSITE" id="PS00211">
    <property type="entry name" value="ABC_TRANSPORTER_1"/>
    <property type="match status" value="1"/>
</dbReference>
<accession>J4UP74</accession>
<feature type="transmembrane region" description="Helical" evidence="14">
    <location>
        <begin position="914"/>
        <end position="935"/>
    </location>
</feature>
<evidence type="ECO:0000256" key="4">
    <source>
        <dbReference type="ARBA" id="ARBA00022475"/>
    </source>
</evidence>
<feature type="transmembrane region" description="Helical" evidence="14">
    <location>
        <begin position="1138"/>
        <end position="1161"/>
    </location>
</feature>
<feature type="compositionally biased region" description="Basic and acidic residues" evidence="13">
    <location>
        <begin position="2214"/>
        <end position="2236"/>
    </location>
</feature>
<dbReference type="PANTHER" id="PTHR24223:SF399">
    <property type="entry name" value="ABC TRANSPORTER ATNG"/>
    <property type="match status" value="1"/>
</dbReference>
<feature type="transmembrane region" description="Helical" evidence="14">
    <location>
        <begin position="955"/>
        <end position="981"/>
    </location>
</feature>
<dbReference type="InterPro" id="IPR017871">
    <property type="entry name" value="ABC_transporter-like_CS"/>
</dbReference>
<dbReference type="GO" id="GO:0016887">
    <property type="term" value="F:ATP hydrolysis activity"/>
    <property type="evidence" value="ECO:0007669"/>
    <property type="project" value="InterPro"/>
</dbReference>
<proteinExistence type="predicted"/>
<keyword evidence="7" id="KW-0547">Nucleotide-binding</keyword>
<evidence type="ECO:0000313" key="17">
    <source>
        <dbReference type="EMBL" id="EJP66952.1"/>
    </source>
</evidence>
<dbReference type="RefSeq" id="XP_008597564.1">
    <property type="nucleotide sequence ID" value="XM_008599342.1"/>
</dbReference>
<dbReference type="InterPro" id="IPR050173">
    <property type="entry name" value="ABC_transporter_C-like"/>
</dbReference>
<dbReference type="InterPro" id="IPR025856">
    <property type="entry name" value="HeH/LEM_domain"/>
</dbReference>
<evidence type="ECO:0000256" key="6">
    <source>
        <dbReference type="ARBA" id="ARBA00022692"/>
    </source>
</evidence>
<dbReference type="CDD" id="cd12935">
    <property type="entry name" value="LEM_like"/>
    <property type="match status" value="1"/>
</dbReference>
<dbReference type="PROSITE" id="PS50929">
    <property type="entry name" value="ABC_TM1F"/>
    <property type="match status" value="2"/>
</dbReference>
<dbReference type="Gene3D" id="1.10.10.1180">
    <property type="entry name" value="MAN1, winged-helix domain"/>
    <property type="match status" value="1"/>
</dbReference>
<keyword evidence="11" id="KW-0325">Glycoprotein</keyword>
<keyword evidence="6 14" id="KW-0812">Transmembrane</keyword>
<dbReference type="Pfam" id="PF24357">
    <property type="entry name" value="TMD0_ABC"/>
    <property type="match status" value="1"/>
</dbReference>
<dbReference type="InterPro" id="IPR056227">
    <property type="entry name" value="TMD0_ABC"/>
</dbReference>
<dbReference type="CDD" id="cd18579">
    <property type="entry name" value="ABC_6TM_ABCC_D1"/>
    <property type="match status" value="1"/>
</dbReference>
<dbReference type="GO" id="GO:0005886">
    <property type="term" value="C:plasma membrane"/>
    <property type="evidence" value="ECO:0007669"/>
    <property type="project" value="UniProtKB-SubCell"/>
</dbReference>
<dbReference type="InParanoid" id="J4UP74"/>
<evidence type="ECO:0000256" key="13">
    <source>
        <dbReference type="SAM" id="MobiDB-lite"/>
    </source>
</evidence>
<evidence type="ECO:0000256" key="8">
    <source>
        <dbReference type="ARBA" id="ARBA00022840"/>
    </source>
</evidence>
<feature type="transmembrane region" description="Helical" evidence="14">
    <location>
        <begin position="70"/>
        <end position="91"/>
    </location>
</feature>
<feature type="transmembrane region" description="Helical" evidence="14">
    <location>
        <begin position="1848"/>
        <end position="1865"/>
    </location>
</feature>
<feature type="region of interest" description="Disordered" evidence="13">
    <location>
        <begin position="2189"/>
        <end position="2236"/>
    </location>
</feature>
<evidence type="ECO:0000256" key="14">
    <source>
        <dbReference type="SAM" id="Phobius"/>
    </source>
</evidence>
<dbReference type="SMART" id="SM00382">
    <property type="entry name" value="AAA"/>
    <property type="match status" value="2"/>
</dbReference>
<dbReference type="InterPro" id="IPR018996">
    <property type="entry name" value="Man1/Src1-like_C"/>
</dbReference>
<feature type="region of interest" description="Disordered" evidence="13">
    <location>
        <begin position="849"/>
        <end position="879"/>
    </location>
</feature>
<feature type="transmembrane region" description="Helical" evidence="14">
    <location>
        <begin position="543"/>
        <end position="568"/>
    </location>
</feature>
<feature type="domain" description="ABC transporter" evidence="15">
    <location>
        <begin position="1241"/>
        <end position="1496"/>
    </location>
</feature>
<keyword evidence="10 14" id="KW-0472">Membrane</keyword>
<evidence type="ECO:0000256" key="12">
    <source>
        <dbReference type="ARBA" id="ARBA00023242"/>
    </source>
</evidence>
<dbReference type="Pfam" id="PF09402">
    <property type="entry name" value="MSC"/>
    <property type="match status" value="1"/>
</dbReference>
<evidence type="ECO:0000256" key="11">
    <source>
        <dbReference type="ARBA" id="ARBA00023180"/>
    </source>
</evidence>
<evidence type="ECO:0000256" key="1">
    <source>
        <dbReference type="ARBA" id="ARBA00004540"/>
    </source>
</evidence>
<dbReference type="Gene3D" id="3.40.50.300">
    <property type="entry name" value="P-loop containing nucleotide triphosphate hydrolases"/>
    <property type="match status" value="2"/>
</dbReference>
<evidence type="ECO:0000256" key="3">
    <source>
        <dbReference type="ARBA" id="ARBA00022448"/>
    </source>
</evidence>
<feature type="transmembrane region" description="Helical" evidence="14">
    <location>
        <begin position="414"/>
        <end position="432"/>
    </location>
</feature>
<evidence type="ECO:0000256" key="9">
    <source>
        <dbReference type="ARBA" id="ARBA00022989"/>
    </source>
</evidence>
<feature type="transmembrane region" description="Helical" evidence="14">
    <location>
        <begin position="1167"/>
        <end position="1187"/>
    </location>
</feature>
<dbReference type="InterPro" id="IPR036640">
    <property type="entry name" value="ABC1_TM_sf"/>
</dbReference>
<feature type="compositionally biased region" description="Polar residues" evidence="13">
    <location>
        <begin position="854"/>
        <end position="878"/>
    </location>
</feature>
<dbReference type="GO" id="GO:0005524">
    <property type="term" value="F:ATP binding"/>
    <property type="evidence" value="ECO:0007669"/>
    <property type="project" value="UniProtKB-KW"/>
</dbReference>
<dbReference type="InterPro" id="IPR044746">
    <property type="entry name" value="ABCC_6TM_D1"/>
</dbReference>
<evidence type="ECO:0000256" key="2">
    <source>
        <dbReference type="ARBA" id="ARBA00004651"/>
    </source>
</evidence>
<dbReference type="GeneID" id="19887257"/>
<dbReference type="CDD" id="cd18580">
    <property type="entry name" value="ABC_6TM_ABCC_D2"/>
    <property type="match status" value="1"/>
</dbReference>
<dbReference type="InterPro" id="IPR044726">
    <property type="entry name" value="ABCC_6TM_D2"/>
</dbReference>
<feature type="domain" description="ABC transporter" evidence="15">
    <location>
        <begin position="615"/>
        <end position="859"/>
    </location>
</feature>
<keyword evidence="18" id="KW-1185">Reference proteome</keyword>
<feature type="compositionally biased region" description="Low complexity" evidence="13">
    <location>
        <begin position="1651"/>
        <end position="1660"/>
    </location>
</feature>
<organism evidence="17 18">
    <name type="scientific">Beauveria bassiana (strain ARSEF 2860)</name>
    <name type="common">White muscardine disease fungus</name>
    <name type="synonym">Tritirachium shiotae</name>
    <dbReference type="NCBI Taxonomy" id="655819"/>
    <lineage>
        <taxon>Eukaryota</taxon>
        <taxon>Fungi</taxon>
        <taxon>Dikarya</taxon>
        <taxon>Ascomycota</taxon>
        <taxon>Pezizomycotina</taxon>
        <taxon>Sordariomycetes</taxon>
        <taxon>Hypocreomycetidae</taxon>
        <taxon>Hypocreales</taxon>
        <taxon>Cordycipitaceae</taxon>
        <taxon>Beauveria</taxon>
    </lineage>
</organism>
<evidence type="ECO:0000256" key="7">
    <source>
        <dbReference type="ARBA" id="ARBA00022741"/>
    </source>
</evidence>
<feature type="transmembrane region" description="Helical" evidence="14">
    <location>
        <begin position="1053"/>
        <end position="1074"/>
    </location>
</feature>
<comment type="subcellular location">
    <subcellularLocation>
        <location evidence="2">Cell membrane</location>
        <topology evidence="2">Multi-pass membrane protein</topology>
    </subcellularLocation>
    <subcellularLocation>
        <location evidence="1">Nucleus inner membrane</location>
    </subcellularLocation>
</comment>
<dbReference type="Pfam" id="PF12949">
    <property type="entry name" value="HeH"/>
    <property type="match status" value="1"/>
</dbReference>
<dbReference type="EMBL" id="JH725158">
    <property type="protein sequence ID" value="EJP66952.1"/>
    <property type="molecule type" value="Genomic_DNA"/>
</dbReference>
<keyword evidence="4" id="KW-1003">Cell membrane</keyword>
<feature type="transmembrane region" description="Helical" evidence="14">
    <location>
        <begin position="2073"/>
        <end position="2090"/>
    </location>
</feature>
<protein>
    <submittedName>
        <fullName evidence="17">ABC transporter</fullName>
    </submittedName>
</protein>
<keyword evidence="3" id="KW-0813">Transport</keyword>
<dbReference type="Pfam" id="PF00005">
    <property type="entry name" value="ABC_tran"/>
    <property type="match status" value="2"/>
</dbReference>
<dbReference type="HOGENOM" id="CLU_001258_0_0_1"/>
<dbReference type="InterPro" id="IPR011527">
    <property type="entry name" value="ABC1_TM_dom"/>
</dbReference>
<reference evidence="17 18" key="1">
    <citation type="journal article" date="2012" name="Sci. Rep.">
        <title>Genomic perspectives on the evolution of fungal entomopathogenicity in Beauveria bassiana.</title>
        <authorList>
            <person name="Xiao G."/>
            <person name="Ying S.H."/>
            <person name="Zheng P."/>
            <person name="Wang Z.L."/>
            <person name="Zhang S."/>
            <person name="Xie X.Q."/>
            <person name="Shang Y."/>
            <person name="St Leger R.J."/>
            <person name="Zhao G.P."/>
            <person name="Wang C."/>
            <person name="Feng M.G."/>
        </authorList>
    </citation>
    <scope>NUCLEOTIDE SEQUENCE [LARGE SCALE GENOMIC DNA]</scope>
    <source>
        <strain evidence="17 18">ARSEF 2860</strain>
    </source>
</reference>
<dbReference type="FunFam" id="1.20.1560.10:FF:000055">
    <property type="entry name" value="ABC multidrug transporter (Eurofung)"/>
    <property type="match status" value="1"/>
</dbReference>
<dbReference type="Proteomes" id="UP000002762">
    <property type="component" value="Unassembled WGS sequence"/>
</dbReference>
<feature type="region of interest" description="Disordered" evidence="13">
    <location>
        <begin position="1586"/>
        <end position="1808"/>
    </location>
</feature>
<dbReference type="Gene3D" id="1.20.1560.10">
    <property type="entry name" value="ABC transporter type 1, transmembrane domain"/>
    <property type="match status" value="2"/>
</dbReference>
<evidence type="ECO:0000259" key="16">
    <source>
        <dbReference type="PROSITE" id="PS50929"/>
    </source>
</evidence>
<dbReference type="InterPro" id="IPR027417">
    <property type="entry name" value="P-loop_NTPase"/>
</dbReference>
<dbReference type="InterPro" id="IPR003593">
    <property type="entry name" value="AAA+_ATPase"/>
</dbReference>
<dbReference type="SUPFAM" id="SSF52540">
    <property type="entry name" value="P-loop containing nucleoside triphosphate hydrolases"/>
    <property type="match status" value="2"/>
</dbReference>
<feature type="domain" description="ABC transmembrane type-1" evidence="16">
    <location>
        <begin position="280"/>
        <end position="563"/>
    </location>
</feature>
<dbReference type="FunFam" id="1.20.1560.10:FF:000066">
    <property type="entry name" value="ABC multidrug transporter (Eurofung)"/>
    <property type="match status" value="1"/>
</dbReference>
<dbReference type="InterPro" id="IPR003439">
    <property type="entry name" value="ABC_transporter-like_ATP-bd"/>
</dbReference>
<dbReference type="InterPro" id="IPR041885">
    <property type="entry name" value="MAN1_winged_helix_dom"/>
</dbReference>
<sequence>MNSTSTSSNCDASLGPTASHCGAASRFDFTVAFEHSALSITPYVIFLSAAIPRLFYLWKHNRKVAGRPLHLIIGITFVALQLTVLVSWSLYHGPVYSRFGIVSSALGLATALVMAALSYLEHERTVRPSTVLCVYLLLSILFDAAQCRTLWLLHAQQPAQQRALLPALFTAQLANKVLMLLVECLGKTRYLMGPWQALKRCPEAVANVFSRCSFWWLNDLLTRGFSATLDLDTLYETDEALRSSKLVSEFQGRIVETKPSKYRLPLVIAACLKVTLIKTVIARVFVTGFKFAKPFLLQYIITFVQNDQKGGEYHKDIAFALIAATGLLFIGTAVATGFYNHHLNRSLVMIRGGLISLVCTESLGVSTAVASEMATLTLIGPDVEVVCNACSGVHDLWANPVEIGLATWLLARQLGVGCVGPVASALLCFILMSQLPKRMGPAIKAWNVAIQKRVSVTSRVVGSIRETKMLGLVPVCLDYIQSLRVFELKESRQFRMLIVYMNLLGNLSPSLAPILTFGITLAAKRHAANSGLDISTVFTSLSIMGLLMSPLANLLSSFPSFVSSLGIFERFEDLLKQTKFHDTIVNHNRDRGTAPSKSTHSVIELSRIPENRITLRKACLSAEIGGEALLHDIDLTIKPGELCVVSGKVGSGKSLLLQALLGELPVVDGNVHIDVARFGYCSQSAWLFKGTVRDNIVGWTTSDFDETRYNTVIKACDLVKDLAQLSDGDMTVLSTKGDSLSGGQRHRVALARALYAAPPVFVIDDIFASLDPTTRRYVWEQVFGPLGLARALGSAVIIATHSGEFPPFQARISPADVSQVHIMERAEHVVIMEHGRILRQGPYTAAPIQKYPAQGNNTGSSDEQPKQTPAAANSTNDAAVSKEKDIKQQIDDLVQSQGDTSLYWYYFKSVGWKYGLIGLSLATSVEVFLVMGQIWLKWWTESNFSGNKISDAMYYGVYCLFGLAKLISLGFDVWFMFIVIIPRSARKLHWKLLRTTLQAPMSFFASKSIGSLVNRFSQDMTLVDQDLPIAVFTSLKGLLSVIGSGALVMLGSAYLAATIPAALALLYALQKFYLRTSRQLRLLQLRASTPLFSYLVESAEGLATVRAFCWEIPLQHQAVSLVDRSQRPYYLLYAIQRWLAFVLDMMVGGLAVILVALAVVVRQSGPGSVAVSLFNVLGFSTVLAQLVTSWTQLETSLGAIARLRTFEQTTPRELQKPGTKEPPFDWPSRGAIEIRNLWASYRSSNLAPATAFDPSTSVFSDAPIGENDLPVLRQLTVSIRPGEKVAIRGRTGSGKSSLVLTLYQLLRYSGTTIIDGVDISLVPLDTLRTRLISVPQEPYLFPATIRFNLRPGACSSSADDEKLLDALAQVSLRDTVLAVPGGLDANVADVCLSQGQKQLFSLARALVIKNDRESSGGILVLDEATSAMDTATERLMMDVVEGAFANYTVLAVAHRLESPASAANQLQSTIDPCALAVSQVPELHLDLATLLQLPNRISGAAPIIQAFHSFKSGIVTQNSLIMADSDDYLQDGFNPRSVTIPRLRSILVTHNIDYPSTAKKTQLVALVEEHVLPQVPKLRAQRARAKRSSLGIVNAGSAQDNGLWDDDELSPPRPTSRRSKSPRKSSARIKVEEEEPATPSFRDEPRRNLRASRSASRQLSHGPEDDAHLYAAPASSRRSSRRTVTPQIKPEPVPEPEFEPEPEVEEQEDESEEDEEENIETEDFGEESTQYEEEPSVFTDENPFQGGSSPPPVQTPNRRRTVSVEPVKSAKSARRRTALGTESTRTSRRFEMATPPSRYKTPDHLLEPGEEFTPDEQLELEDEAASGDVAAIHRQAVVKRRPRRNIKTPFFVLLMALFGAYLAWFRQEKMAVGYCGLGRPAKQIIPPEIPVPDIIMPFIEPECETCPQHAFCYEDFTVRCQDDFILKPHPLALGGLIPLPPTCEPDSEKARRVQAVADKAIEELRDRRAKYECGELTNDAGEQQDSPTIAEEELKATVSQKRNKRMNSQEFDELWEAAIGEITGRDEVEAQTTTPESPNSPSVPIRKLSSTSLARLPFRCAVKRSIRSGLARYRLPIGLLSMLVLGVLYLRASYRKHLATSAQIPALVDTVLGRLANQKELGDEDLDEPYLFLPNLRDDVLRSVHSLAERDRIWQRVRAVVEQNSNVRTSQREGRSGEVGRAWEWIGPSKGEGARRRRSGRVSWAPSDMGEETPESKPDVQVKKEVKEWDEPRPIY</sequence>
<evidence type="ECO:0000313" key="18">
    <source>
        <dbReference type="Proteomes" id="UP000002762"/>
    </source>
</evidence>
<dbReference type="Pfam" id="PF00664">
    <property type="entry name" value="ABC_membrane"/>
    <property type="match status" value="1"/>
</dbReference>
<keyword evidence="12" id="KW-0539">Nucleus</keyword>
<name>J4UP74_BEAB2</name>
<dbReference type="PANTHER" id="PTHR24223">
    <property type="entry name" value="ATP-BINDING CASSETTE SUB-FAMILY C"/>
    <property type="match status" value="1"/>
</dbReference>
<feature type="domain" description="ABC transmembrane type-1" evidence="16">
    <location>
        <begin position="916"/>
        <end position="1195"/>
    </location>
</feature>
<gene>
    <name evidence="17" type="ORF">BBA_04245</name>
</gene>
<evidence type="ECO:0000256" key="10">
    <source>
        <dbReference type="ARBA" id="ARBA00023136"/>
    </source>
</evidence>
<evidence type="ECO:0000256" key="5">
    <source>
        <dbReference type="ARBA" id="ARBA00022553"/>
    </source>
</evidence>
<dbReference type="OrthoDB" id="6500128at2759"/>
<feature type="transmembrane region" description="Helical" evidence="14">
    <location>
        <begin position="317"/>
        <end position="339"/>
    </location>
</feature>
<dbReference type="STRING" id="655819.J4UP74"/>
<feature type="transmembrane region" description="Helical" evidence="14">
    <location>
        <begin position="97"/>
        <end position="120"/>
    </location>
</feature>